<dbReference type="AlphaFoldDB" id="A0A8H4P0F6"/>
<feature type="compositionally biased region" description="Basic and acidic residues" evidence="1">
    <location>
        <begin position="78"/>
        <end position="117"/>
    </location>
</feature>
<dbReference type="Proteomes" id="UP000554235">
    <property type="component" value="Unassembled WGS sequence"/>
</dbReference>
<feature type="region of interest" description="Disordered" evidence="1">
    <location>
        <begin position="71"/>
        <end position="117"/>
    </location>
</feature>
<organism evidence="2 3">
    <name type="scientific">Fusarium albosuccineum</name>
    <dbReference type="NCBI Taxonomy" id="1237068"/>
    <lineage>
        <taxon>Eukaryota</taxon>
        <taxon>Fungi</taxon>
        <taxon>Dikarya</taxon>
        <taxon>Ascomycota</taxon>
        <taxon>Pezizomycotina</taxon>
        <taxon>Sordariomycetes</taxon>
        <taxon>Hypocreomycetidae</taxon>
        <taxon>Hypocreales</taxon>
        <taxon>Nectriaceae</taxon>
        <taxon>Fusarium</taxon>
        <taxon>Fusarium decemcellulare species complex</taxon>
    </lineage>
</organism>
<evidence type="ECO:0000313" key="2">
    <source>
        <dbReference type="EMBL" id="KAF4452463.1"/>
    </source>
</evidence>
<comment type="caution">
    <text evidence="2">The sequence shown here is derived from an EMBL/GenBank/DDBJ whole genome shotgun (WGS) entry which is preliminary data.</text>
</comment>
<sequence>MIVILAGELVGLITIDLGRGRAILDRATARDLARPVVHGLEGERRIGQLPAELWEALVDDLACRYDEITSSAGARVSSESERGPRCGGARRRDLAIRDNSPREKEKDLPRAKGKTED</sequence>
<evidence type="ECO:0000256" key="1">
    <source>
        <dbReference type="SAM" id="MobiDB-lite"/>
    </source>
</evidence>
<dbReference type="EMBL" id="JAADYS010002968">
    <property type="protein sequence ID" value="KAF4452463.1"/>
    <property type="molecule type" value="Genomic_DNA"/>
</dbReference>
<name>A0A8H4P0F6_9HYPO</name>
<accession>A0A8H4P0F6</accession>
<reference evidence="2 3" key="1">
    <citation type="submission" date="2020-01" db="EMBL/GenBank/DDBJ databases">
        <title>Identification and distribution of gene clusters putatively required for synthesis of sphingolipid metabolism inhibitors in phylogenetically diverse species of the filamentous fungus Fusarium.</title>
        <authorList>
            <person name="Kim H.-S."/>
            <person name="Busman M."/>
            <person name="Brown D.W."/>
            <person name="Divon H."/>
            <person name="Uhlig S."/>
            <person name="Proctor R.H."/>
        </authorList>
    </citation>
    <scope>NUCLEOTIDE SEQUENCE [LARGE SCALE GENOMIC DNA]</scope>
    <source>
        <strain evidence="2 3">NRRL 20459</strain>
    </source>
</reference>
<gene>
    <name evidence="2" type="ORF">FALBO_16162</name>
</gene>
<protein>
    <submittedName>
        <fullName evidence="2">Uncharacterized protein</fullName>
    </submittedName>
</protein>
<proteinExistence type="predicted"/>
<evidence type="ECO:0000313" key="3">
    <source>
        <dbReference type="Proteomes" id="UP000554235"/>
    </source>
</evidence>
<keyword evidence="3" id="KW-1185">Reference proteome</keyword>